<organism evidence="3 4">
    <name type="scientific">Paenibacillus mucilaginosus (strain KNP414)</name>
    <dbReference type="NCBI Taxonomy" id="1036673"/>
    <lineage>
        <taxon>Bacteria</taxon>
        <taxon>Bacillati</taxon>
        <taxon>Bacillota</taxon>
        <taxon>Bacilli</taxon>
        <taxon>Bacillales</taxon>
        <taxon>Paenibacillaceae</taxon>
        <taxon>Paenibacillus</taxon>
    </lineage>
</organism>
<dbReference type="SUPFAM" id="SSF54593">
    <property type="entry name" value="Glyoxalase/Bleomycin resistance protein/Dihydroxybiphenyl dioxygenase"/>
    <property type="match status" value="1"/>
</dbReference>
<dbReference type="InterPro" id="IPR004360">
    <property type="entry name" value="Glyas_Fos-R_dOase_dom"/>
</dbReference>
<feature type="region of interest" description="Disordered" evidence="1">
    <location>
        <begin position="205"/>
        <end position="225"/>
    </location>
</feature>
<dbReference type="KEGG" id="pms:KNP414_01834"/>
<evidence type="ECO:0000313" key="4">
    <source>
        <dbReference type="Proteomes" id="UP000006620"/>
    </source>
</evidence>
<sequence length="225" mass="25204">MTNQNAGSPTNKEDRLDTPGIPPMQLHHIGFKTAQFLEMREFYRAFLGVHPTLEVESMVGFYTFDLAHHRLVLFHDPTCTNQVPTGPGMHHVAFNYTLDDLMRAYQRLKHKGLLPDMVMNHGPNTSFYYRDPDNNALELQVDNYGPDLRKGLEAMRALQTHSNPLEALGVLVNPETFLKAWQEGATLTELHERSYAGEFVEGAPSLPIGRAAEEPTGDTSASKGE</sequence>
<dbReference type="PROSITE" id="PS51819">
    <property type="entry name" value="VOC"/>
    <property type="match status" value="1"/>
</dbReference>
<dbReference type="InterPro" id="IPR037523">
    <property type="entry name" value="VOC_core"/>
</dbReference>
<dbReference type="HOGENOM" id="CLU_1228905_0_0_9"/>
<proteinExistence type="predicted"/>
<feature type="domain" description="VOC" evidence="2">
    <location>
        <begin position="25"/>
        <end position="142"/>
    </location>
</feature>
<keyword evidence="3" id="KW-0560">Oxidoreductase</keyword>
<dbReference type="RefSeq" id="WP_013915558.1">
    <property type="nucleotide sequence ID" value="NC_015690.1"/>
</dbReference>
<dbReference type="Proteomes" id="UP000006620">
    <property type="component" value="Chromosome"/>
</dbReference>
<dbReference type="EMBL" id="CP002869">
    <property type="protein sequence ID" value="AEI40396.1"/>
    <property type="molecule type" value="Genomic_DNA"/>
</dbReference>
<gene>
    <name evidence="3" type="ordered locus">KNP414_01834</name>
</gene>
<dbReference type="GO" id="GO:0051213">
    <property type="term" value="F:dioxygenase activity"/>
    <property type="evidence" value="ECO:0007669"/>
    <property type="project" value="UniProtKB-KW"/>
</dbReference>
<evidence type="ECO:0000256" key="1">
    <source>
        <dbReference type="SAM" id="MobiDB-lite"/>
    </source>
</evidence>
<keyword evidence="3" id="KW-0223">Dioxygenase</keyword>
<accession>F8FQP1</accession>
<dbReference type="Pfam" id="PF00903">
    <property type="entry name" value="Glyoxalase"/>
    <property type="match status" value="1"/>
</dbReference>
<reference evidence="3 4" key="2">
    <citation type="journal article" date="2013" name="Genome Announc.">
        <title>Genome Sequence of Growth-Improving Paenibacillus mucilaginosus Strain KNP414.</title>
        <authorList>
            <person name="Lu J.J."/>
            <person name="Wang J.F."/>
            <person name="Hu X.F."/>
        </authorList>
    </citation>
    <scope>NUCLEOTIDE SEQUENCE [LARGE SCALE GENOMIC DNA]</scope>
    <source>
        <strain evidence="3 4">KNP414</strain>
    </source>
</reference>
<dbReference type="InterPro" id="IPR029068">
    <property type="entry name" value="Glyas_Bleomycin-R_OHBP_Dase"/>
</dbReference>
<name>F8FQP1_PAEMK</name>
<dbReference type="AlphaFoldDB" id="F8FQP1"/>
<evidence type="ECO:0000313" key="3">
    <source>
        <dbReference type="EMBL" id="AEI40396.1"/>
    </source>
</evidence>
<reference evidence="4" key="1">
    <citation type="submission" date="2011-06" db="EMBL/GenBank/DDBJ databases">
        <title>Complete genome sequence of Paenibacillus mucilaginosus KNP414.</title>
        <authorList>
            <person name="Wang J."/>
            <person name="Hu S."/>
            <person name="Hu X."/>
            <person name="Zhang B."/>
            <person name="Dong D."/>
            <person name="Zhang S."/>
            <person name="Zhao K."/>
            <person name="Wu D."/>
        </authorList>
    </citation>
    <scope>NUCLEOTIDE SEQUENCE [LARGE SCALE GENOMIC DNA]</scope>
    <source>
        <strain evidence="4">KNP414</strain>
    </source>
</reference>
<evidence type="ECO:0000259" key="2">
    <source>
        <dbReference type="PROSITE" id="PS51819"/>
    </source>
</evidence>
<dbReference type="Gene3D" id="3.10.180.10">
    <property type="entry name" value="2,3-Dihydroxybiphenyl 1,2-Dioxygenase, domain 1"/>
    <property type="match status" value="1"/>
</dbReference>
<protein>
    <submittedName>
        <fullName evidence="3">Extradiol dioxygenase</fullName>
    </submittedName>
</protein>